<dbReference type="Proteomes" id="UP001157502">
    <property type="component" value="Chromosome 30"/>
</dbReference>
<gene>
    <name evidence="1" type="ORF">DPEC_G00317250</name>
</gene>
<keyword evidence="2" id="KW-1185">Reference proteome</keyword>
<comment type="caution">
    <text evidence="1">The sequence shown here is derived from an EMBL/GenBank/DDBJ whole genome shotgun (WGS) entry which is preliminary data.</text>
</comment>
<proteinExistence type="predicted"/>
<name>A0ACC2FCZ8_DALPE</name>
<organism evidence="1 2">
    <name type="scientific">Dallia pectoralis</name>
    <name type="common">Alaska blackfish</name>
    <dbReference type="NCBI Taxonomy" id="75939"/>
    <lineage>
        <taxon>Eukaryota</taxon>
        <taxon>Metazoa</taxon>
        <taxon>Chordata</taxon>
        <taxon>Craniata</taxon>
        <taxon>Vertebrata</taxon>
        <taxon>Euteleostomi</taxon>
        <taxon>Actinopterygii</taxon>
        <taxon>Neopterygii</taxon>
        <taxon>Teleostei</taxon>
        <taxon>Protacanthopterygii</taxon>
        <taxon>Esociformes</taxon>
        <taxon>Umbridae</taxon>
        <taxon>Dallia</taxon>
    </lineage>
</organism>
<protein>
    <submittedName>
        <fullName evidence="1">Uncharacterized protein</fullName>
    </submittedName>
</protein>
<reference evidence="1" key="1">
    <citation type="submission" date="2021-05" db="EMBL/GenBank/DDBJ databases">
        <authorList>
            <person name="Pan Q."/>
            <person name="Jouanno E."/>
            <person name="Zahm M."/>
            <person name="Klopp C."/>
            <person name="Cabau C."/>
            <person name="Louis A."/>
            <person name="Berthelot C."/>
            <person name="Parey E."/>
            <person name="Roest Crollius H."/>
            <person name="Montfort J."/>
            <person name="Robinson-Rechavi M."/>
            <person name="Bouchez O."/>
            <person name="Lampietro C."/>
            <person name="Lopez Roques C."/>
            <person name="Donnadieu C."/>
            <person name="Postlethwait J."/>
            <person name="Bobe J."/>
            <person name="Dillon D."/>
            <person name="Chandos A."/>
            <person name="von Hippel F."/>
            <person name="Guiguen Y."/>
        </authorList>
    </citation>
    <scope>NUCLEOTIDE SEQUENCE</scope>
    <source>
        <strain evidence="1">YG-Jan2019</strain>
    </source>
</reference>
<dbReference type="EMBL" id="CM055757">
    <property type="protein sequence ID" value="KAJ7989221.1"/>
    <property type="molecule type" value="Genomic_DNA"/>
</dbReference>
<sequence>MSSLPRTVKLRLKTPVFYCRPPRLSFFSHIMADRFNKVLLLDGRGHLLGRLAAIVAKQVLLGHKVVVVRCEGINISGNFYRNKLKYLAFLRKRMNTNPSRGPYHFRAPSRIFWRTVRGMLPHKTKRGQAALERLKVFDGIPPPYDKRKRMVVPAALKIVRLKPTRKFALLGRLAHEVGWKYQAITATLEEKRKGKANVRYVKQKTVVKLSKLAEKNVESKISNLFQVVGFVERRMAAEVNGRSALNNEEEEPMDVSVTHTETYQTLIDAGLPQKVAENLDNIFQTGLVAYADLDERAIDALREFNEEGALSVLLQFKESDLSHVQNKSAFLCGVMKTYRQREKQGSKVQESSKGPDESKIKALLDRTGYTLDVTTGQRKYGGPPPEHVFSGAQPAIGTEVFVGKIPRDLYEDELVPLFEKAGPIWDLRLMMDPLLSGQNRGYAFITFCNKEAALEAVKLCDNYEIRSGKYLGVCISVANNRLFVGSIPKNKTRESILEDFSKVTEGLMEVILYHQPDDKKKNRGFCFLEYEDHKTAAQARRRLMSGKVKVWGNVVTVDWADPVDEPDPEIMAKVKVLFVRNLATPVTEELLEKTFSQFGKLERVKKLKDYAFVHFEDRDAAVKAMQEMNGRELEGEEIEIVLAKPPDKKRKERQSQRQPNRPAGYDDYYYYPAPRMPPPMRGRGRSGRGGYAHPADYYGYDDYYDDYYSGSYDYGDYRGGYDDPYYSSYDEVYAPRGRTGRVSRGALPPPRGRGAPPPRGRGGYVQRGAPMGVPRGGRGGRGGPPQQQRGRGIRGPRGNRGGNMGGKRKADGYNQPDSKRRQTNSQNWGSQPIAQQPLQQGGDYSGNYGYNNDNQEFYQDSYGQQWK</sequence>
<evidence type="ECO:0000313" key="2">
    <source>
        <dbReference type="Proteomes" id="UP001157502"/>
    </source>
</evidence>
<accession>A0ACC2FCZ8</accession>
<evidence type="ECO:0000313" key="1">
    <source>
        <dbReference type="EMBL" id="KAJ7989221.1"/>
    </source>
</evidence>